<name>A0A7C3SQ49_9BACT</name>
<dbReference type="Gene3D" id="3.40.50.300">
    <property type="entry name" value="P-loop containing nucleotide triphosphate hydrolases"/>
    <property type="match status" value="1"/>
</dbReference>
<dbReference type="InterPro" id="IPR038727">
    <property type="entry name" value="NadR/Ttd14_AAA_dom"/>
</dbReference>
<organism evidence="2">
    <name type="scientific">Dictyoglomus turgidum</name>
    <dbReference type="NCBI Taxonomy" id="513050"/>
    <lineage>
        <taxon>Bacteria</taxon>
        <taxon>Pseudomonadati</taxon>
        <taxon>Dictyoglomota</taxon>
        <taxon>Dictyoglomia</taxon>
        <taxon>Dictyoglomales</taxon>
        <taxon>Dictyoglomaceae</taxon>
        <taxon>Dictyoglomus</taxon>
    </lineage>
</organism>
<dbReference type="AlphaFoldDB" id="A0A7C3SQ49"/>
<comment type="caution">
    <text evidence="2">The sequence shown here is derived from an EMBL/GenBank/DDBJ whole genome shotgun (WGS) entry which is preliminary data.</text>
</comment>
<dbReference type="EMBL" id="DTGA01000036">
    <property type="protein sequence ID" value="HGB30522.1"/>
    <property type="molecule type" value="Genomic_DNA"/>
</dbReference>
<proteinExistence type="predicted"/>
<dbReference type="Pfam" id="PF13521">
    <property type="entry name" value="AAA_28"/>
    <property type="match status" value="1"/>
</dbReference>
<protein>
    <recommendedName>
        <fullName evidence="1">NadR/Ttd14 AAA domain-containing protein</fullName>
    </recommendedName>
</protein>
<evidence type="ECO:0000259" key="1">
    <source>
        <dbReference type="Pfam" id="PF13521"/>
    </source>
</evidence>
<accession>A0A7C3SQ49</accession>
<evidence type="ECO:0000313" key="2">
    <source>
        <dbReference type="EMBL" id="HGB30522.1"/>
    </source>
</evidence>
<feature type="domain" description="NadR/Ttd14 AAA" evidence="1">
    <location>
        <begin position="5"/>
        <end position="148"/>
    </location>
</feature>
<reference evidence="2" key="1">
    <citation type="journal article" date="2020" name="mSystems">
        <title>Genome- and Community-Level Interaction Insights into Carbon Utilization and Element Cycling Functions of Hydrothermarchaeota in Hydrothermal Sediment.</title>
        <authorList>
            <person name="Zhou Z."/>
            <person name="Liu Y."/>
            <person name="Xu W."/>
            <person name="Pan J."/>
            <person name="Luo Z.H."/>
            <person name="Li M."/>
        </authorList>
    </citation>
    <scope>NUCLEOTIDE SEQUENCE [LARGE SCALE GENOMIC DNA]</scope>
    <source>
        <strain evidence="2">SpSt-751</strain>
    </source>
</reference>
<dbReference type="InterPro" id="IPR027417">
    <property type="entry name" value="P-loop_NTPase"/>
</dbReference>
<gene>
    <name evidence="2" type="ORF">ENV35_01435</name>
</gene>
<sequence>MRISTFVISEFVRDLIRKKVIDDKIDVESNEYNQIVITSQLMNLFWKGINSESCVVLSERTPICTTAYTLSIKSSSFLKSLNIEFIKNLFNTPGIKILLFYFPPIIPYVQDDIRKEKGRLLVDKKIRKILKDFNIPFIEVKTTDIKERVNLIISHIKENQVQ</sequence>